<dbReference type="EMBL" id="FNKX01000001">
    <property type="protein sequence ID" value="SDR21679.1"/>
    <property type="molecule type" value="Genomic_DNA"/>
</dbReference>
<organism evidence="3 4">
    <name type="scientific">Paraburkholderia tuberum</name>
    <dbReference type="NCBI Taxonomy" id="157910"/>
    <lineage>
        <taxon>Bacteria</taxon>
        <taxon>Pseudomonadati</taxon>
        <taxon>Pseudomonadota</taxon>
        <taxon>Betaproteobacteria</taxon>
        <taxon>Burkholderiales</taxon>
        <taxon>Burkholderiaceae</taxon>
        <taxon>Paraburkholderia</taxon>
    </lineage>
</organism>
<dbReference type="NCBIfam" id="NF033550">
    <property type="entry name" value="transpos_ISL3"/>
    <property type="match status" value="1"/>
</dbReference>
<accession>A0A1H1K1Z5</accession>
<reference evidence="3" key="1">
    <citation type="submission" date="2016-10" db="EMBL/GenBank/DDBJ databases">
        <authorList>
            <person name="de Groot N.N."/>
        </authorList>
    </citation>
    <scope>NUCLEOTIDE SEQUENCE [LARGE SCALE GENOMIC DNA]</scope>
    <source>
        <strain evidence="3">DUS833</strain>
    </source>
</reference>
<evidence type="ECO:0000259" key="1">
    <source>
        <dbReference type="Pfam" id="PF01610"/>
    </source>
</evidence>
<protein>
    <submittedName>
        <fullName evidence="3">Transposase</fullName>
    </submittedName>
</protein>
<dbReference type="AlphaFoldDB" id="A0A1H1K1Z5"/>
<evidence type="ECO:0000313" key="4">
    <source>
        <dbReference type="Proteomes" id="UP000199365"/>
    </source>
</evidence>
<dbReference type="Proteomes" id="UP000199365">
    <property type="component" value="Unassembled WGS sequence"/>
</dbReference>
<dbReference type="PANTHER" id="PTHR33498">
    <property type="entry name" value="TRANSPOSASE FOR INSERTION SEQUENCE ELEMENT IS1557"/>
    <property type="match status" value="1"/>
</dbReference>
<dbReference type="InterPro" id="IPR047951">
    <property type="entry name" value="Transpos_ISL3"/>
</dbReference>
<evidence type="ECO:0000313" key="2">
    <source>
        <dbReference type="EMBL" id="SDR21679.1"/>
    </source>
</evidence>
<evidence type="ECO:0000313" key="3">
    <source>
        <dbReference type="EMBL" id="SDR55885.1"/>
    </source>
</evidence>
<reference evidence="4" key="2">
    <citation type="submission" date="2016-10" db="EMBL/GenBank/DDBJ databases">
        <authorList>
            <person name="Varghese N."/>
            <person name="Submissions S."/>
        </authorList>
    </citation>
    <scope>NUCLEOTIDE SEQUENCE [LARGE SCALE GENOMIC DNA]</scope>
    <source>
        <strain evidence="4">DUS833</strain>
    </source>
</reference>
<sequence>MAALSLPVLGLLTMLLTRLLNACHHFPGFVYEGARLCETTQSIEIDVRPRKGSKPICSCCNRPARGYDSLTQRRFEFIPVWGFAVFLLYTMRRVDCRACGVKVEALPWANGKHTLTRAYMIFLAQWARKLSWKETAQSFRTSWEKVFNAVEWVVDWGLSHRELGTIRAFGVDEIQYGRGHQYLTLVYQIEAGYTRLLWVGQERTKESFAKFFAMIGKPLCEKVEFVCSDMWQPYLEMTARHCPNALNILDRFHIVARMNKAIDEVRADEARRMTRDGYEPVLKKSRWCLLKRRENLTGKQRVRLRDLLQYNLRSVRAYLLKEEFQQLWDYISPVCAGTFLDQWCTQVMRSRIEPMKKFARTVRTHRELILNYFRARKQFSSGVIEGLNNKAKVTMRKAYGFRTFRATEIALYHALGKLPEPPSTHTFY</sequence>
<proteinExistence type="predicted"/>
<dbReference type="EMBL" id="FNKX01000002">
    <property type="protein sequence ID" value="SDR55885.1"/>
    <property type="molecule type" value="Genomic_DNA"/>
</dbReference>
<keyword evidence="4" id="KW-1185">Reference proteome</keyword>
<dbReference type="InterPro" id="IPR002560">
    <property type="entry name" value="Transposase_DDE"/>
</dbReference>
<gene>
    <name evidence="2" type="ORF">SAMN05445850_3349</name>
    <name evidence="3" type="ORF">SAMN05445850_6213</name>
</gene>
<feature type="domain" description="Transposase IS204/IS1001/IS1096/IS1165 DDE" evidence="1">
    <location>
        <begin position="170"/>
        <end position="406"/>
    </location>
</feature>
<name>A0A1H1K1Z5_9BURK</name>
<dbReference type="STRING" id="157910.SAMN05445850_3349"/>
<dbReference type="PANTHER" id="PTHR33498:SF1">
    <property type="entry name" value="TRANSPOSASE FOR INSERTION SEQUENCE ELEMENT IS1557"/>
    <property type="match status" value="1"/>
</dbReference>
<dbReference type="Pfam" id="PF01610">
    <property type="entry name" value="DDE_Tnp_ISL3"/>
    <property type="match status" value="1"/>
</dbReference>